<keyword evidence="3" id="KW-0813">Transport</keyword>
<keyword evidence="4" id="KW-0547">Nucleotide-binding</keyword>
<proteinExistence type="inferred from homology"/>
<accession>A0A8X6LTW2</accession>
<evidence type="ECO:0000256" key="4">
    <source>
        <dbReference type="ARBA" id="ARBA00022741"/>
    </source>
</evidence>
<dbReference type="GO" id="GO:0045259">
    <property type="term" value="C:proton-transporting ATP synthase complex"/>
    <property type="evidence" value="ECO:0007669"/>
    <property type="project" value="UniProtKB-KW"/>
</dbReference>
<keyword evidence="5" id="KW-0067">ATP-binding</keyword>
<name>A0A8X6LTW2_TRICU</name>
<evidence type="ECO:0000256" key="6">
    <source>
        <dbReference type="ARBA" id="ARBA00023065"/>
    </source>
</evidence>
<dbReference type="Pfam" id="PF02874">
    <property type="entry name" value="ATP-synt_ab_N"/>
    <property type="match status" value="1"/>
</dbReference>
<dbReference type="InterPro" id="IPR036121">
    <property type="entry name" value="ATPase_F1/V1/A1_a/bsu_N_sf"/>
</dbReference>
<dbReference type="OrthoDB" id="14523at2759"/>
<evidence type="ECO:0000256" key="5">
    <source>
        <dbReference type="ARBA" id="ARBA00022840"/>
    </source>
</evidence>
<dbReference type="PANTHER" id="PTHR15184:SF71">
    <property type="entry name" value="ATP SYNTHASE SUBUNIT BETA, MITOCHONDRIAL"/>
    <property type="match status" value="1"/>
</dbReference>
<dbReference type="SUPFAM" id="SSF50615">
    <property type="entry name" value="N-terminal domain of alpha and beta subunits of F1 ATP synthase"/>
    <property type="match status" value="1"/>
</dbReference>
<gene>
    <name evidence="11" type="ORF">TNCT_338741</name>
</gene>
<evidence type="ECO:0000313" key="11">
    <source>
        <dbReference type="EMBL" id="GFR20487.1"/>
    </source>
</evidence>
<dbReference type="InterPro" id="IPR004100">
    <property type="entry name" value="ATPase_F1/V1/A1_a/bsu_N"/>
</dbReference>
<reference evidence="11" key="1">
    <citation type="submission" date="2020-07" db="EMBL/GenBank/DDBJ databases">
        <title>Multicomponent nature underlies the extraordinary mechanical properties of spider dragline silk.</title>
        <authorList>
            <person name="Kono N."/>
            <person name="Nakamura H."/>
            <person name="Mori M."/>
            <person name="Yoshida Y."/>
            <person name="Ohtoshi R."/>
            <person name="Malay A.D."/>
            <person name="Moran D.A.P."/>
            <person name="Tomita M."/>
            <person name="Numata K."/>
            <person name="Arakawa K."/>
        </authorList>
    </citation>
    <scope>NUCLEOTIDE SEQUENCE</scope>
</reference>
<evidence type="ECO:0000313" key="12">
    <source>
        <dbReference type="Proteomes" id="UP000887116"/>
    </source>
</evidence>
<dbReference type="GO" id="GO:0042776">
    <property type="term" value="P:proton motive force-driven mitochondrial ATP synthesis"/>
    <property type="evidence" value="ECO:0007669"/>
    <property type="project" value="TreeGrafter"/>
</dbReference>
<keyword evidence="8" id="KW-0139">CF(1)</keyword>
<evidence type="ECO:0000256" key="2">
    <source>
        <dbReference type="ARBA" id="ARBA00008936"/>
    </source>
</evidence>
<evidence type="ECO:0000256" key="7">
    <source>
        <dbReference type="ARBA" id="ARBA00023136"/>
    </source>
</evidence>
<dbReference type="Proteomes" id="UP000887116">
    <property type="component" value="Unassembled WGS sequence"/>
</dbReference>
<feature type="domain" description="ATPase F1/V1/A1 complex alpha/beta subunit N-terminal" evidence="10">
    <location>
        <begin position="23"/>
        <end position="63"/>
    </location>
</feature>
<dbReference type="PANTHER" id="PTHR15184">
    <property type="entry name" value="ATP SYNTHASE"/>
    <property type="match status" value="1"/>
</dbReference>
<evidence type="ECO:0000256" key="9">
    <source>
        <dbReference type="ARBA" id="ARBA00023310"/>
    </source>
</evidence>
<dbReference type="GO" id="GO:0005524">
    <property type="term" value="F:ATP binding"/>
    <property type="evidence" value="ECO:0007669"/>
    <property type="project" value="UniProtKB-KW"/>
</dbReference>
<keyword evidence="7" id="KW-0472">Membrane</keyword>
<dbReference type="Gene3D" id="2.40.10.170">
    <property type="match status" value="1"/>
</dbReference>
<dbReference type="GO" id="GO:0046933">
    <property type="term" value="F:proton-transporting ATP synthase activity, rotational mechanism"/>
    <property type="evidence" value="ECO:0007669"/>
    <property type="project" value="TreeGrafter"/>
</dbReference>
<comment type="similarity">
    <text evidence="2">Belongs to the ATPase alpha/beta chains family.</text>
</comment>
<evidence type="ECO:0000256" key="8">
    <source>
        <dbReference type="ARBA" id="ARBA00023196"/>
    </source>
</evidence>
<evidence type="ECO:0000259" key="10">
    <source>
        <dbReference type="Pfam" id="PF02874"/>
    </source>
</evidence>
<feature type="non-terminal residue" evidence="11">
    <location>
        <position position="1"/>
    </location>
</feature>
<protein>
    <recommendedName>
        <fullName evidence="10">ATPase F1/V1/A1 complex alpha/beta subunit N-terminal domain-containing protein</fullName>
    </recommendedName>
</protein>
<comment type="caution">
    <text evidence="11">The sequence shown here is derived from an EMBL/GenBank/DDBJ whole genome shotgun (WGS) entry which is preliminary data.</text>
</comment>
<sequence length="63" mass="6967">MYLVHIHQKLCICCNCSSSKGKIVAVIGAVVDVQFDDKLPPILNALEVEGRKPRLILEVAQHL</sequence>
<keyword evidence="9" id="KW-0066">ATP synthesis</keyword>
<comment type="subcellular location">
    <subcellularLocation>
        <location evidence="1">Membrane</location>
    </subcellularLocation>
</comment>
<dbReference type="AlphaFoldDB" id="A0A8X6LTW2"/>
<dbReference type="EMBL" id="BMAO01037831">
    <property type="protein sequence ID" value="GFR20487.1"/>
    <property type="molecule type" value="Genomic_DNA"/>
</dbReference>
<evidence type="ECO:0000256" key="1">
    <source>
        <dbReference type="ARBA" id="ARBA00004370"/>
    </source>
</evidence>
<organism evidence="11 12">
    <name type="scientific">Trichonephila clavata</name>
    <name type="common">Joro spider</name>
    <name type="synonym">Nephila clavata</name>
    <dbReference type="NCBI Taxonomy" id="2740835"/>
    <lineage>
        <taxon>Eukaryota</taxon>
        <taxon>Metazoa</taxon>
        <taxon>Ecdysozoa</taxon>
        <taxon>Arthropoda</taxon>
        <taxon>Chelicerata</taxon>
        <taxon>Arachnida</taxon>
        <taxon>Araneae</taxon>
        <taxon>Araneomorphae</taxon>
        <taxon>Entelegynae</taxon>
        <taxon>Araneoidea</taxon>
        <taxon>Nephilidae</taxon>
        <taxon>Trichonephila</taxon>
    </lineage>
</organism>
<keyword evidence="12" id="KW-1185">Reference proteome</keyword>
<dbReference type="GO" id="GO:0005739">
    <property type="term" value="C:mitochondrion"/>
    <property type="evidence" value="ECO:0007669"/>
    <property type="project" value="GOC"/>
</dbReference>
<evidence type="ECO:0000256" key="3">
    <source>
        <dbReference type="ARBA" id="ARBA00022448"/>
    </source>
</evidence>
<keyword evidence="6" id="KW-0406">Ion transport</keyword>
<dbReference type="InterPro" id="IPR050053">
    <property type="entry name" value="ATPase_alpha/beta_chains"/>
</dbReference>